<organism evidence="1 2">
    <name type="scientific">Alkalicoccobacillus murimartini</name>
    <dbReference type="NCBI Taxonomy" id="171685"/>
    <lineage>
        <taxon>Bacteria</taxon>
        <taxon>Bacillati</taxon>
        <taxon>Bacillota</taxon>
        <taxon>Bacilli</taxon>
        <taxon>Bacillales</taxon>
        <taxon>Bacillaceae</taxon>
        <taxon>Alkalicoccobacillus</taxon>
    </lineage>
</organism>
<dbReference type="RefSeq" id="WP_306984435.1">
    <property type="nucleotide sequence ID" value="NZ_JAUSUA010000005.1"/>
</dbReference>
<dbReference type="InterPro" id="IPR014710">
    <property type="entry name" value="RmlC-like_jellyroll"/>
</dbReference>
<dbReference type="SUPFAM" id="SSF51182">
    <property type="entry name" value="RmlC-like cupins"/>
    <property type="match status" value="1"/>
</dbReference>
<dbReference type="Gene3D" id="2.60.120.10">
    <property type="entry name" value="Jelly Rolls"/>
    <property type="match status" value="1"/>
</dbReference>
<protein>
    <submittedName>
        <fullName evidence="1">Quercetin dioxygenase-like cupin family protein</fullName>
    </submittedName>
</protein>
<sequence length="122" mass="13456">MKLYRFDSDVGKNVTHFNSKNSTFVPLSRNKPVSVGTMYLGEDSVLGMHPAASNQLFLVVSGEGWVKTPGNEKIHIQKGTAAFWEVGEEHESGSDAGMTVMILEGPNLDPSFLTTYAHTRRR</sequence>
<evidence type="ECO:0000313" key="2">
    <source>
        <dbReference type="Proteomes" id="UP001225034"/>
    </source>
</evidence>
<gene>
    <name evidence="1" type="ORF">J2S05_003211</name>
</gene>
<comment type="caution">
    <text evidence="1">The sequence shown here is derived from an EMBL/GenBank/DDBJ whole genome shotgun (WGS) entry which is preliminary data.</text>
</comment>
<accession>A0ABT9YKL3</accession>
<keyword evidence="2" id="KW-1185">Reference proteome</keyword>
<name>A0ABT9YKL3_9BACI</name>
<evidence type="ECO:0000313" key="1">
    <source>
        <dbReference type="EMBL" id="MDQ0208400.1"/>
    </source>
</evidence>
<proteinExistence type="predicted"/>
<dbReference type="Proteomes" id="UP001225034">
    <property type="component" value="Unassembled WGS sequence"/>
</dbReference>
<dbReference type="EMBL" id="JAUSUA010000005">
    <property type="protein sequence ID" value="MDQ0208400.1"/>
    <property type="molecule type" value="Genomic_DNA"/>
</dbReference>
<dbReference type="InterPro" id="IPR011051">
    <property type="entry name" value="RmlC_Cupin_sf"/>
</dbReference>
<reference evidence="1 2" key="1">
    <citation type="submission" date="2023-07" db="EMBL/GenBank/DDBJ databases">
        <title>Genomic Encyclopedia of Type Strains, Phase IV (KMG-IV): sequencing the most valuable type-strain genomes for metagenomic binning, comparative biology and taxonomic classification.</title>
        <authorList>
            <person name="Goeker M."/>
        </authorList>
    </citation>
    <scope>NUCLEOTIDE SEQUENCE [LARGE SCALE GENOMIC DNA]</scope>
    <source>
        <strain evidence="1 2">DSM 19154</strain>
    </source>
</reference>